<accession>A0A164S6A4</accession>
<protein>
    <recommendedName>
        <fullName evidence="3">RGS domain-containing protein</fullName>
    </recommendedName>
</protein>
<feature type="transmembrane region" description="Helical" evidence="2">
    <location>
        <begin position="600"/>
        <end position="621"/>
    </location>
</feature>
<feature type="compositionally biased region" description="Low complexity" evidence="1">
    <location>
        <begin position="457"/>
        <end position="471"/>
    </location>
</feature>
<feature type="domain" description="RGS" evidence="3">
    <location>
        <begin position="243"/>
        <end position="305"/>
    </location>
</feature>
<feature type="region of interest" description="Disordered" evidence="1">
    <location>
        <begin position="448"/>
        <end position="553"/>
    </location>
</feature>
<dbReference type="Gene3D" id="1.10.167.10">
    <property type="entry name" value="Regulator of G-protein Signalling 4, domain 2"/>
    <property type="match status" value="1"/>
</dbReference>
<dbReference type="EMBL" id="KV419416">
    <property type="protein sequence ID" value="KZS91190.1"/>
    <property type="molecule type" value="Genomic_DNA"/>
</dbReference>
<dbReference type="PANTHER" id="PTHR39466:SF1">
    <property type="entry name" value="RGS DOMAIN-CONTAINING PROTEIN"/>
    <property type="match status" value="1"/>
</dbReference>
<dbReference type="SUPFAM" id="SSF48097">
    <property type="entry name" value="Regulator of G-protein signaling, RGS"/>
    <property type="match status" value="1"/>
</dbReference>
<feature type="compositionally biased region" description="Acidic residues" evidence="1">
    <location>
        <begin position="530"/>
        <end position="541"/>
    </location>
</feature>
<dbReference type="Proteomes" id="UP000076722">
    <property type="component" value="Unassembled WGS sequence"/>
</dbReference>
<evidence type="ECO:0000313" key="4">
    <source>
        <dbReference type="EMBL" id="KZS91190.1"/>
    </source>
</evidence>
<feature type="region of interest" description="Disordered" evidence="1">
    <location>
        <begin position="137"/>
        <end position="166"/>
    </location>
</feature>
<dbReference type="STRING" id="1314777.A0A164S6A4"/>
<keyword evidence="2" id="KW-0472">Membrane</keyword>
<keyword evidence="2" id="KW-1133">Transmembrane helix</keyword>
<keyword evidence="5" id="KW-1185">Reference proteome</keyword>
<name>A0A164S6A4_9AGAM</name>
<dbReference type="InterPro" id="IPR036305">
    <property type="entry name" value="RGS_sf"/>
</dbReference>
<feature type="compositionally biased region" description="Polar residues" evidence="1">
    <location>
        <begin position="500"/>
        <end position="509"/>
    </location>
</feature>
<feature type="region of interest" description="Disordered" evidence="1">
    <location>
        <begin position="1"/>
        <end position="26"/>
    </location>
</feature>
<sequence length="627" mass="70138">MLFRRRQSAALTPQNSSSTRSSNATKYRTQDDTYSVNFFKWAASAQLAKLKGITLAHILSGDTCEPLSLAEFEAYLSFREHSLENLQFLVWYQSYRSRFFELPQEQQALSPGPKAYEFKMGAPSRAALDRKAFPQYTPANADNTPLTPPLNAYTSASTNKTAEGDDPQYLIVPDTPITPHADLSPPDPLLQPNVANYTRNAPPPLMTMFGSRTTDSTNMNPFSPPFPPSPAATPLTPGIQPFRDEALRIVATFLRPGAVKELALDEIVREAVLKNLVWNTHPDVFQPAYEAIYDIVEHHSVPAFLLHASANINLPKQIFWYWIGTLHIIMSILIALSLILMIEVPPQTKRAYRLFAVPFTWMGSMQFYSATRGFCTQVFGRDAVQLRSWEIQEVDEEAAEYWSKVKGNDRVQTALAQHPPGLVSKPGKPNMAMLPLTESEKPKLIALDQLKPDVHRTTTSTSASTQGGNSSKFTTRSATSTSPLEEWGVEDTLNIDDPRSFTSAVTSNAKPAESDAGGATLPKLRYNWDDPWDSPEEEQPEYQDRPSLNGRSRKTMGEAVISIDVRETRNGYRRPPIFGPEKVVRDPRIMALHKSILRQILLVGFVWTALFTAVIMAVPSAHHLHRR</sequence>
<gene>
    <name evidence="4" type="ORF">SISNIDRAFT_456780</name>
</gene>
<evidence type="ECO:0000256" key="2">
    <source>
        <dbReference type="SAM" id="Phobius"/>
    </source>
</evidence>
<dbReference type="InterPro" id="IPR044926">
    <property type="entry name" value="RGS_subdomain_2"/>
</dbReference>
<evidence type="ECO:0000256" key="1">
    <source>
        <dbReference type="SAM" id="MobiDB-lite"/>
    </source>
</evidence>
<organism evidence="4 5">
    <name type="scientific">Sistotremastrum niveocremeum HHB9708</name>
    <dbReference type="NCBI Taxonomy" id="1314777"/>
    <lineage>
        <taxon>Eukaryota</taxon>
        <taxon>Fungi</taxon>
        <taxon>Dikarya</taxon>
        <taxon>Basidiomycota</taxon>
        <taxon>Agaricomycotina</taxon>
        <taxon>Agaricomycetes</taxon>
        <taxon>Sistotremastrales</taxon>
        <taxon>Sistotremastraceae</taxon>
        <taxon>Sertulicium</taxon>
        <taxon>Sertulicium niveocremeum</taxon>
    </lineage>
</organism>
<dbReference type="OrthoDB" id="3232309at2759"/>
<feature type="compositionally biased region" description="Polar residues" evidence="1">
    <location>
        <begin position="472"/>
        <end position="483"/>
    </location>
</feature>
<feature type="compositionally biased region" description="Polar residues" evidence="1">
    <location>
        <begin position="152"/>
        <end position="161"/>
    </location>
</feature>
<reference evidence="4 5" key="1">
    <citation type="journal article" date="2016" name="Mol. Biol. Evol.">
        <title>Comparative Genomics of Early-Diverging Mushroom-Forming Fungi Provides Insights into the Origins of Lignocellulose Decay Capabilities.</title>
        <authorList>
            <person name="Nagy L.G."/>
            <person name="Riley R."/>
            <person name="Tritt A."/>
            <person name="Adam C."/>
            <person name="Daum C."/>
            <person name="Floudas D."/>
            <person name="Sun H."/>
            <person name="Yadav J.S."/>
            <person name="Pangilinan J."/>
            <person name="Larsson K.H."/>
            <person name="Matsuura K."/>
            <person name="Barry K."/>
            <person name="Labutti K."/>
            <person name="Kuo R."/>
            <person name="Ohm R.A."/>
            <person name="Bhattacharya S.S."/>
            <person name="Shirouzu T."/>
            <person name="Yoshinaga Y."/>
            <person name="Martin F.M."/>
            <person name="Grigoriev I.V."/>
            <person name="Hibbett D.S."/>
        </authorList>
    </citation>
    <scope>NUCLEOTIDE SEQUENCE [LARGE SCALE GENOMIC DNA]</scope>
    <source>
        <strain evidence="4 5">HHB9708</strain>
    </source>
</reference>
<keyword evidence="2" id="KW-0812">Transmembrane</keyword>
<dbReference type="AlphaFoldDB" id="A0A164S6A4"/>
<feature type="transmembrane region" description="Helical" evidence="2">
    <location>
        <begin position="319"/>
        <end position="342"/>
    </location>
</feature>
<dbReference type="PANTHER" id="PTHR39466">
    <property type="entry name" value="RGS DOMAIN-CONTAINING PROTEIN"/>
    <property type="match status" value="1"/>
</dbReference>
<feature type="compositionally biased region" description="Polar residues" evidence="1">
    <location>
        <begin position="9"/>
        <end position="26"/>
    </location>
</feature>
<dbReference type="InterPro" id="IPR016137">
    <property type="entry name" value="RGS"/>
</dbReference>
<proteinExistence type="predicted"/>
<evidence type="ECO:0000259" key="3">
    <source>
        <dbReference type="Pfam" id="PF00615"/>
    </source>
</evidence>
<dbReference type="Pfam" id="PF00615">
    <property type="entry name" value="RGS"/>
    <property type="match status" value="1"/>
</dbReference>
<evidence type="ECO:0000313" key="5">
    <source>
        <dbReference type="Proteomes" id="UP000076722"/>
    </source>
</evidence>